<dbReference type="Gene3D" id="3.30.210.10">
    <property type="entry name" value="DNA polymerase, thumb domain"/>
    <property type="match status" value="1"/>
</dbReference>
<feature type="domain" description="DNA polymerase beta thumb" evidence="3">
    <location>
        <begin position="1"/>
        <end position="52"/>
    </location>
</feature>
<dbReference type="OMA" id="FMINEYT"/>
<dbReference type="InParanoid" id="A0A3P8W0H1"/>
<name>A0A3P8W0H1_CYNSE</name>
<dbReference type="GeneTree" id="ENSGT00940000173670"/>
<dbReference type="InterPro" id="IPR029398">
    <property type="entry name" value="PolB_thumb"/>
</dbReference>
<dbReference type="SUPFAM" id="SSF81301">
    <property type="entry name" value="Nucleotidyltransferase"/>
    <property type="match status" value="1"/>
</dbReference>
<evidence type="ECO:0000259" key="3">
    <source>
        <dbReference type="Pfam" id="PF14791"/>
    </source>
</evidence>
<reference evidence="4" key="3">
    <citation type="submission" date="2025-09" db="UniProtKB">
        <authorList>
            <consortium name="Ensembl"/>
        </authorList>
    </citation>
    <scope>IDENTIFICATION</scope>
</reference>
<dbReference type="FunFam" id="3.30.210.10:FF:000002">
    <property type="entry name" value="DNA polymerase"/>
    <property type="match status" value="1"/>
</dbReference>
<accession>A0A3P8W0H1</accession>
<evidence type="ECO:0000313" key="4">
    <source>
        <dbReference type="Ensembl" id="ENSCSEP00000019101.1"/>
    </source>
</evidence>
<evidence type="ECO:0000256" key="2">
    <source>
        <dbReference type="ARBA" id="ARBA00022695"/>
    </source>
</evidence>
<dbReference type="InterPro" id="IPR043519">
    <property type="entry name" value="NT_sf"/>
</dbReference>
<keyword evidence="5" id="KW-1185">Reference proteome</keyword>
<keyword evidence="2" id="KW-0548">Nucleotidyltransferase</keyword>
<dbReference type="AlphaFoldDB" id="A0A3P8W0H1"/>
<dbReference type="GO" id="GO:0016779">
    <property type="term" value="F:nucleotidyltransferase activity"/>
    <property type="evidence" value="ECO:0007669"/>
    <property type="project" value="UniProtKB-KW"/>
</dbReference>
<reference evidence="4" key="2">
    <citation type="submission" date="2025-08" db="UniProtKB">
        <authorList>
            <consortium name="Ensembl"/>
        </authorList>
    </citation>
    <scope>IDENTIFICATION</scope>
</reference>
<protein>
    <recommendedName>
        <fullName evidence="3">DNA polymerase beta thumb domain-containing protein</fullName>
    </recommendedName>
</protein>
<dbReference type="STRING" id="244447.ENSCSEP00000019101"/>
<dbReference type="Ensembl" id="ENSCSET00000019335.1">
    <property type="protein sequence ID" value="ENSCSEP00000019101.1"/>
    <property type="gene ID" value="ENSCSEG00000012227.1"/>
</dbReference>
<reference evidence="4 5" key="1">
    <citation type="journal article" date="2014" name="Nat. Genet.">
        <title>Whole-genome sequence of a flatfish provides insights into ZW sex chromosome evolution and adaptation to a benthic lifestyle.</title>
        <authorList>
            <person name="Chen S."/>
            <person name="Zhang G."/>
            <person name="Shao C."/>
            <person name="Huang Q."/>
            <person name="Liu G."/>
            <person name="Zhang P."/>
            <person name="Song W."/>
            <person name="An N."/>
            <person name="Chalopin D."/>
            <person name="Volff J.N."/>
            <person name="Hong Y."/>
            <person name="Li Q."/>
            <person name="Sha Z."/>
            <person name="Zhou H."/>
            <person name="Xie M."/>
            <person name="Yu Q."/>
            <person name="Liu Y."/>
            <person name="Xiang H."/>
            <person name="Wang N."/>
            <person name="Wu K."/>
            <person name="Yang C."/>
            <person name="Zhou Q."/>
            <person name="Liao X."/>
            <person name="Yang L."/>
            <person name="Hu Q."/>
            <person name="Zhang J."/>
            <person name="Meng L."/>
            <person name="Jin L."/>
            <person name="Tian Y."/>
            <person name="Lian J."/>
            <person name="Yang J."/>
            <person name="Miao G."/>
            <person name="Liu S."/>
            <person name="Liang Z."/>
            <person name="Yan F."/>
            <person name="Li Y."/>
            <person name="Sun B."/>
            <person name="Zhang H."/>
            <person name="Zhang J."/>
            <person name="Zhu Y."/>
            <person name="Du M."/>
            <person name="Zhao Y."/>
            <person name="Schartl M."/>
            <person name="Tang Q."/>
            <person name="Wang J."/>
        </authorList>
    </citation>
    <scope>NUCLEOTIDE SEQUENCE</scope>
</reference>
<keyword evidence="1" id="KW-0808">Transferase</keyword>
<dbReference type="InterPro" id="IPR037160">
    <property type="entry name" value="DNA_Pol_thumb_sf"/>
</dbReference>
<dbReference type="Pfam" id="PF14791">
    <property type="entry name" value="DNA_pol_B_thumb"/>
    <property type="match status" value="1"/>
</dbReference>
<proteinExistence type="predicted"/>
<dbReference type="Proteomes" id="UP000265120">
    <property type="component" value="Chromosome W"/>
</dbReference>
<evidence type="ECO:0000256" key="1">
    <source>
        <dbReference type="ARBA" id="ARBA00022679"/>
    </source>
</evidence>
<sequence>MRTHALEKGFTLNEYTIRLIGVTSVAGEPLFVDSKRDIFEYIDYRYREPKDRSE</sequence>
<evidence type="ECO:0000313" key="5">
    <source>
        <dbReference type="Proteomes" id="UP000265120"/>
    </source>
</evidence>
<organism evidence="4 5">
    <name type="scientific">Cynoglossus semilaevis</name>
    <name type="common">Tongue sole</name>
    <dbReference type="NCBI Taxonomy" id="244447"/>
    <lineage>
        <taxon>Eukaryota</taxon>
        <taxon>Metazoa</taxon>
        <taxon>Chordata</taxon>
        <taxon>Craniata</taxon>
        <taxon>Vertebrata</taxon>
        <taxon>Euteleostomi</taxon>
        <taxon>Actinopterygii</taxon>
        <taxon>Neopterygii</taxon>
        <taxon>Teleostei</taxon>
        <taxon>Neoteleostei</taxon>
        <taxon>Acanthomorphata</taxon>
        <taxon>Carangaria</taxon>
        <taxon>Pleuronectiformes</taxon>
        <taxon>Pleuronectoidei</taxon>
        <taxon>Cynoglossidae</taxon>
        <taxon>Cynoglossinae</taxon>
        <taxon>Cynoglossus</taxon>
    </lineage>
</organism>